<accession>A0A1H8TQD7</accession>
<keyword evidence="4" id="KW-0548">Nucleotidyltransferase</keyword>
<evidence type="ECO:0000313" key="9">
    <source>
        <dbReference type="Proteomes" id="UP000198847"/>
    </source>
</evidence>
<dbReference type="PROSITE" id="PS51913">
    <property type="entry name" value="HTH_HARE"/>
    <property type="match status" value="1"/>
</dbReference>
<dbReference type="Gene3D" id="1.10.10.1250">
    <property type="entry name" value="RNA polymerase, subunit delta, N-terminal domain"/>
    <property type="match status" value="1"/>
</dbReference>
<dbReference type="AlphaFoldDB" id="A0A1H8TQD7"/>
<proteinExistence type="inferred from homology"/>
<feature type="domain" description="HTH HARE-type" evidence="7">
    <location>
        <begin position="5"/>
        <end position="72"/>
    </location>
</feature>
<evidence type="ECO:0000256" key="5">
    <source>
        <dbReference type="ARBA" id="ARBA00023163"/>
    </source>
</evidence>
<dbReference type="EMBL" id="FODY01000007">
    <property type="protein sequence ID" value="SEO93081.1"/>
    <property type="molecule type" value="Genomic_DNA"/>
</dbReference>
<evidence type="ECO:0000256" key="3">
    <source>
        <dbReference type="ARBA" id="ARBA00022679"/>
    </source>
</evidence>
<evidence type="ECO:0000256" key="2">
    <source>
        <dbReference type="ARBA" id="ARBA00022478"/>
    </source>
</evidence>
<evidence type="ECO:0000259" key="7">
    <source>
        <dbReference type="PROSITE" id="PS51913"/>
    </source>
</evidence>
<dbReference type="GO" id="GO:0000428">
    <property type="term" value="C:DNA-directed RNA polymerase complex"/>
    <property type="evidence" value="ECO:0007669"/>
    <property type="project" value="UniProtKB-KW"/>
</dbReference>
<dbReference type="NCBIfam" id="TIGR04567">
    <property type="entry name" value="RNAP_delt_lowGC"/>
    <property type="match status" value="1"/>
</dbReference>
<organism evidence="8 9">
    <name type="scientific">Propionispora vibrioides</name>
    <dbReference type="NCBI Taxonomy" id="112903"/>
    <lineage>
        <taxon>Bacteria</taxon>
        <taxon>Bacillati</taxon>
        <taxon>Bacillota</taxon>
        <taxon>Negativicutes</taxon>
        <taxon>Selenomonadales</taxon>
        <taxon>Sporomusaceae</taxon>
        <taxon>Propionispora</taxon>
    </lineage>
</organism>
<dbReference type="Pfam" id="PF05066">
    <property type="entry name" value="HARE-HTH"/>
    <property type="match status" value="1"/>
</dbReference>
<sequence length="117" mass="13235">MTNRNSDIDIVYEILQQQHQPMYFKELITKSLEAKAGVNKASAHAIAEVHTQINMDSRFVHMGKGMWGLAEWSPRAVSRAAVSEETETAPAVNNRRAKLFEGIQQEYAEQSIESDKE</sequence>
<name>A0A1H8TQD7_9FIRM</name>
<evidence type="ECO:0000256" key="6">
    <source>
        <dbReference type="ARBA" id="ARBA00031937"/>
    </source>
</evidence>
<comment type="similarity">
    <text evidence="1">Belongs to the RpoE family.</text>
</comment>
<dbReference type="Proteomes" id="UP000198847">
    <property type="component" value="Unassembled WGS sequence"/>
</dbReference>
<dbReference type="GO" id="GO:0006351">
    <property type="term" value="P:DNA-templated transcription"/>
    <property type="evidence" value="ECO:0007669"/>
    <property type="project" value="InterPro"/>
</dbReference>
<protein>
    <recommendedName>
        <fullName evidence="6">RNAP delta factor</fullName>
    </recommendedName>
</protein>
<dbReference type="OrthoDB" id="401223at2"/>
<evidence type="ECO:0000313" key="8">
    <source>
        <dbReference type="EMBL" id="SEO93081.1"/>
    </source>
</evidence>
<dbReference type="GO" id="GO:0016779">
    <property type="term" value="F:nucleotidyltransferase activity"/>
    <property type="evidence" value="ECO:0007669"/>
    <property type="project" value="UniProtKB-KW"/>
</dbReference>
<keyword evidence="2 8" id="KW-0240">DNA-directed RNA polymerase</keyword>
<dbReference type="RefSeq" id="WP_091745454.1">
    <property type="nucleotide sequence ID" value="NZ_FODY01000007.1"/>
</dbReference>
<evidence type="ECO:0000256" key="4">
    <source>
        <dbReference type="ARBA" id="ARBA00022695"/>
    </source>
</evidence>
<keyword evidence="5" id="KW-0804">Transcription</keyword>
<dbReference type="STRING" id="112903.SAMN04490178_10761"/>
<evidence type="ECO:0000256" key="1">
    <source>
        <dbReference type="ARBA" id="ARBA00009828"/>
    </source>
</evidence>
<dbReference type="InterPro" id="IPR029757">
    <property type="entry name" value="RpoE"/>
</dbReference>
<keyword evidence="3" id="KW-0808">Transferase</keyword>
<dbReference type="InterPro" id="IPR007759">
    <property type="entry name" value="Asxl_HARE-HTH"/>
</dbReference>
<reference evidence="8 9" key="1">
    <citation type="submission" date="2016-10" db="EMBL/GenBank/DDBJ databases">
        <authorList>
            <person name="de Groot N.N."/>
        </authorList>
    </citation>
    <scope>NUCLEOTIDE SEQUENCE [LARGE SCALE GENOMIC DNA]</scope>
    <source>
        <strain evidence="8 9">DSM 13305</strain>
    </source>
</reference>
<keyword evidence="9" id="KW-1185">Reference proteome</keyword>
<dbReference type="GO" id="GO:0006355">
    <property type="term" value="P:regulation of DNA-templated transcription"/>
    <property type="evidence" value="ECO:0007669"/>
    <property type="project" value="InterPro"/>
</dbReference>
<dbReference type="InterPro" id="IPR038087">
    <property type="entry name" value="RNAP_delta_N_dom_sf"/>
</dbReference>
<gene>
    <name evidence="8" type="ORF">SAMN04490178_10761</name>
</gene>